<evidence type="ECO:0000256" key="1">
    <source>
        <dbReference type="ARBA" id="ARBA00022723"/>
    </source>
</evidence>
<dbReference type="AlphaFoldDB" id="A0AAR2LL16"/>
<dbReference type="Pfam" id="PF00096">
    <property type="entry name" value="zf-C2H2"/>
    <property type="match status" value="2"/>
</dbReference>
<dbReference type="PROSITE" id="PS50157">
    <property type="entry name" value="ZINC_FINGER_C2H2_2"/>
    <property type="match status" value="2"/>
</dbReference>
<dbReference type="FunFam" id="3.30.160.60:FF:001732">
    <property type="entry name" value="Zgc:162936"/>
    <property type="match status" value="1"/>
</dbReference>
<proteinExistence type="predicted"/>
<keyword evidence="3 6" id="KW-0863">Zinc-finger</keyword>
<sequence length="86" mass="9788">MEENTDKETQQSPQVKSLKVHQFIHTGEKPYQCSKCGRGFAQSGHLQRHQLVHTGEKLYHCSECGKSFTQKNSLQAFDVSEDAQVH</sequence>
<organism evidence="8 9">
    <name type="scientific">Pygocentrus nattereri</name>
    <name type="common">Red-bellied piranha</name>
    <dbReference type="NCBI Taxonomy" id="42514"/>
    <lineage>
        <taxon>Eukaryota</taxon>
        <taxon>Metazoa</taxon>
        <taxon>Chordata</taxon>
        <taxon>Craniata</taxon>
        <taxon>Vertebrata</taxon>
        <taxon>Euteleostomi</taxon>
        <taxon>Actinopterygii</taxon>
        <taxon>Neopterygii</taxon>
        <taxon>Teleostei</taxon>
        <taxon>Ostariophysi</taxon>
        <taxon>Characiformes</taxon>
        <taxon>Characoidei</taxon>
        <taxon>Pygocentrus</taxon>
    </lineage>
</organism>
<dbReference type="GO" id="GO:0008270">
    <property type="term" value="F:zinc ion binding"/>
    <property type="evidence" value="ECO:0007669"/>
    <property type="project" value="UniProtKB-KW"/>
</dbReference>
<reference evidence="8 9" key="1">
    <citation type="submission" date="2020-10" db="EMBL/GenBank/DDBJ databases">
        <title>Pygocentrus nattereri (red-bellied piranha) genome, fPygNat1, primary haplotype.</title>
        <authorList>
            <person name="Myers G."/>
            <person name="Meyer A."/>
            <person name="Karagic N."/>
            <person name="Pippel M."/>
            <person name="Winkler S."/>
            <person name="Tracey A."/>
            <person name="Wood J."/>
            <person name="Formenti G."/>
            <person name="Howe K."/>
            <person name="Fedrigo O."/>
            <person name="Jarvis E.D."/>
        </authorList>
    </citation>
    <scope>NUCLEOTIDE SEQUENCE [LARGE SCALE GENOMIC DNA]</scope>
</reference>
<dbReference type="SMART" id="SM00355">
    <property type="entry name" value="ZnF_C2H2"/>
    <property type="match status" value="2"/>
</dbReference>
<dbReference type="PANTHER" id="PTHR23235:SF142">
    <property type="entry name" value="ZINC FINGER PROTEIN 384"/>
    <property type="match status" value="1"/>
</dbReference>
<dbReference type="PROSITE" id="PS00028">
    <property type="entry name" value="ZINC_FINGER_C2H2_1"/>
    <property type="match status" value="1"/>
</dbReference>
<feature type="domain" description="C2H2-type" evidence="7">
    <location>
        <begin position="31"/>
        <end position="58"/>
    </location>
</feature>
<dbReference type="GO" id="GO:0045893">
    <property type="term" value="P:positive regulation of DNA-templated transcription"/>
    <property type="evidence" value="ECO:0007669"/>
    <property type="project" value="UniProtKB-ARBA"/>
</dbReference>
<dbReference type="GO" id="GO:0000981">
    <property type="term" value="F:DNA-binding transcription factor activity, RNA polymerase II-specific"/>
    <property type="evidence" value="ECO:0007669"/>
    <property type="project" value="TreeGrafter"/>
</dbReference>
<dbReference type="SUPFAM" id="SSF57667">
    <property type="entry name" value="beta-beta-alpha zinc fingers"/>
    <property type="match status" value="1"/>
</dbReference>
<evidence type="ECO:0000256" key="3">
    <source>
        <dbReference type="ARBA" id="ARBA00022771"/>
    </source>
</evidence>
<dbReference type="Ensembl" id="ENSPNAT00000081380.1">
    <property type="protein sequence ID" value="ENSPNAP00000077258.1"/>
    <property type="gene ID" value="ENSPNAG00000036447.1"/>
</dbReference>
<evidence type="ECO:0000256" key="5">
    <source>
        <dbReference type="ARBA" id="ARBA00023242"/>
    </source>
</evidence>
<evidence type="ECO:0000313" key="8">
    <source>
        <dbReference type="Ensembl" id="ENSPNAP00000077258.1"/>
    </source>
</evidence>
<dbReference type="GeneTree" id="ENSGT01150000286952"/>
<dbReference type="FunFam" id="3.30.160.60:FF:002343">
    <property type="entry name" value="Zinc finger protein 33A"/>
    <property type="match status" value="1"/>
</dbReference>
<evidence type="ECO:0000256" key="6">
    <source>
        <dbReference type="PROSITE-ProRule" id="PRU00042"/>
    </source>
</evidence>
<dbReference type="Proteomes" id="UP001501920">
    <property type="component" value="Chromosome 5"/>
</dbReference>
<keyword evidence="4" id="KW-0862">Zinc</keyword>
<keyword evidence="5" id="KW-0539">Nucleus</keyword>
<dbReference type="GO" id="GO:0005694">
    <property type="term" value="C:chromosome"/>
    <property type="evidence" value="ECO:0007669"/>
    <property type="project" value="UniProtKB-ARBA"/>
</dbReference>
<evidence type="ECO:0000256" key="4">
    <source>
        <dbReference type="ARBA" id="ARBA00022833"/>
    </source>
</evidence>
<dbReference type="InterPro" id="IPR036236">
    <property type="entry name" value="Znf_C2H2_sf"/>
</dbReference>
<reference evidence="8" key="2">
    <citation type="submission" date="2025-08" db="UniProtKB">
        <authorList>
            <consortium name="Ensembl"/>
        </authorList>
    </citation>
    <scope>IDENTIFICATION</scope>
</reference>
<dbReference type="InterPro" id="IPR013087">
    <property type="entry name" value="Znf_C2H2_type"/>
</dbReference>
<keyword evidence="9" id="KW-1185">Reference proteome</keyword>
<accession>A0AAR2LL16</accession>
<feature type="domain" description="C2H2-type" evidence="7">
    <location>
        <begin position="59"/>
        <end position="86"/>
    </location>
</feature>
<evidence type="ECO:0000256" key="2">
    <source>
        <dbReference type="ARBA" id="ARBA00022737"/>
    </source>
</evidence>
<dbReference type="Gene3D" id="3.30.160.60">
    <property type="entry name" value="Classic Zinc Finger"/>
    <property type="match status" value="3"/>
</dbReference>
<dbReference type="GO" id="GO:0000978">
    <property type="term" value="F:RNA polymerase II cis-regulatory region sequence-specific DNA binding"/>
    <property type="evidence" value="ECO:0007669"/>
    <property type="project" value="TreeGrafter"/>
</dbReference>
<evidence type="ECO:0000259" key="7">
    <source>
        <dbReference type="PROSITE" id="PS50157"/>
    </source>
</evidence>
<name>A0AAR2LL16_PYGNA</name>
<reference evidence="8" key="3">
    <citation type="submission" date="2025-09" db="UniProtKB">
        <authorList>
            <consortium name="Ensembl"/>
        </authorList>
    </citation>
    <scope>IDENTIFICATION</scope>
</reference>
<evidence type="ECO:0000313" key="9">
    <source>
        <dbReference type="Proteomes" id="UP001501920"/>
    </source>
</evidence>
<dbReference type="PANTHER" id="PTHR23235">
    <property type="entry name" value="KRUEPPEL-LIKE TRANSCRIPTION FACTOR"/>
    <property type="match status" value="1"/>
</dbReference>
<keyword evidence="2" id="KW-0677">Repeat</keyword>
<keyword evidence="1" id="KW-0479">Metal-binding</keyword>
<protein>
    <recommendedName>
        <fullName evidence="7">C2H2-type domain-containing protein</fullName>
    </recommendedName>
</protein>